<comment type="caution">
    <text evidence="9">The sequence shown here is derived from an EMBL/GenBank/DDBJ whole genome shotgun (WGS) entry which is preliminary data.</text>
</comment>
<dbReference type="InterPro" id="IPR006143">
    <property type="entry name" value="RND_pump_MFP"/>
</dbReference>
<dbReference type="PANTHER" id="PTHR30097">
    <property type="entry name" value="CATION EFFLUX SYSTEM PROTEIN CUSB"/>
    <property type="match status" value="1"/>
</dbReference>
<evidence type="ECO:0000256" key="3">
    <source>
        <dbReference type="SAM" id="Coils"/>
    </source>
</evidence>
<feature type="region of interest" description="Disordered" evidence="4">
    <location>
        <begin position="26"/>
        <end position="57"/>
    </location>
</feature>
<feature type="domain" description="CusB-like barrel-sandwich hybrid" evidence="6">
    <location>
        <begin position="101"/>
        <end position="239"/>
    </location>
</feature>
<evidence type="ECO:0000259" key="7">
    <source>
        <dbReference type="Pfam" id="PF25954"/>
    </source>
</evidence>
<sequence>MMQRVRSMMVMTALLLLGCGARAVEAEPHAQGEDEHAHGEGGEHGEHEEEGHGHDELPSRVALSEQVIAEAQIQSEPVQRQVVAPVLFATGHVEADPGRTAQVPAKVGGIVEEVLFREGDVVKAGQVLATVRAPSLGSLRADLASLQARTTSARANLTRLEALAERSMASQQELAAARAEAAALEAESQAAKQRLQALGLGAKGKATVFSLRAPIAGFVTQRNVVPGQPVTPEQTLATIVDLERAWFVARLFEHLLAKIRVGAAVEVELNAYPDHPFHGKIEYLAPTVDAEAQTVVARIPIDNREGILRVGLFGKARIAVTDPRAEPTPVLAVPRDAIIEVAGKTVVFVRGEDGAFELHEVVLGTAAPGVVEILQGLREGEPVVTRGAWTLKSVLLKGTFGEDHGH</sequence>
<dbReference type="EMBL" id="JAQNDL010000003">
    <property type="protein sequence ID" value="MDC0720635.1"/>
    <property type="molecule type" value="Genomic_DNA"/>
</dbReference>
<evidence type="ECO:0000256" key="4">
    <source>
        <dbReference type="SAM" id="MobiDB-lite"/>
    </source>
</evidence>
<dbReference type="PROSITE" id="PS51257">
    <property type="entry name" value="PROKAR_LIPOPROTEIN"/>
    <property type="match status" value="1"/>
</dbReference>
<evidence type="ECO:0000256" key="1">
    <source>
        <dbReference type="ARBA" id="ARBA00009477"/>
    </source>
</evidence>
<feature type="domain" description="CusB-like beta-barrel" evidence="7">
    <location>
        <begin position="246"/>
        <end position="319"/>
    </location>
</feature>
<proteinExistence type="inferred from homology"/>
<name>A0ABT5E5G0_9BACT</name>
<reference evidence="9 10" key="1">
    <citation type="submission" date="2022-11" db="EMBL/GenBank/DDBJ databases">
        <title>Minimal conservation of predation-associated metabolite biosynthetic gene clusters underscores biosynthetic potential of Myxococcota including descriptions for ten novel species: Archangium lansinium sp. nov., Myxococcus landrumus sp. nov., Nannocystis bai.</title>
        <authorList>
            <person name="Ahearne A."/>
            <person name="Stevens C."/>
            <person name="Dowd S."/>
        </authorList>
    </citation>
    <scope>NUCLEOTIDE SEQUENCE [LARGE SCALE GENOMIC DNA]</scope>
    <source>
        <strain evidence="9 10">BB15-2</strain>
    </source>
</reference>
<keyword evidence="10" id="KW-1185">Reference proteome</keyword>
<keyword evidence="2" id="KW-0813">Transport</keyword>
<dbReference type="Gene3D" id="2.40.30.170">
    <property type="match status" value="1"/>
</dbReference>
<dbReference type="Proteomes" id="UP001221686">
    <property type="component" value="Unassembled WGS sequence"/>
</dbReference>
<feature type="coiled-coil region" evidence="3">
    <location>
        <begin position="143"/>
        <end position="196"/>
    </location>
</feature>
<dbReference type="InterPro" id="IPR058790">
    <property type="entry name" value="BSH_CusB"/>
</dbReference>
<organism evidence="9 10">
    <name type="scientific">Nannocystis bainbridge</name>
    <dbReference type="NCBI Taxonomy" id="2995303"/>
    <lineage>
        <taxon>Bacteria</taxon>
        <taxon>Pseudomonadati</taxon>
        <taxon>Myxococcota</taxon>
        <taxon>Polyangia</taxon>
        <taxon>Nannocystales</taxon>
        <taxon>Nannocystaceae</taxon>
        <taxon>Nannocystis</taxon>
    </lineage>
</organism>
<dbReference type="Gene3D" id="1.10.287.470">
    <property type="entry name" value="Helix hairpin bin"/>
    <property type="match status" value="1"/>
</dbReference>
<evidence type="ECO:0000256" key="5">
    <source>
        <dbReference type="SAM" id="SignalP"/>
    </source>
</evidence>
<feature type="chain" id="PRO_5047176752" evidence="5">
    <location>
        <begin position="24"/>
        <end position="406"/>
    </location>
</feature>
<evidence type="ECO:0000256" key="2">
    <source>
        <dbReference type="ARBA" id="ARBA00022448"/>
    </source>
</evidence>
<protein>
    <submittedName>
        <fullName evidence="9">Efflux RND transporter periplasmic adaptor subunit</fullName>
    </submittedName>
</protein>
<dbReference type="InterPro" id="IPR051909">
    <property type="entry name" value="MFP_Cation_Efflux"/>
</dbReference>
<evidence type="ECO:0000259" key="8">
    <source>
        <dbReference type="Pfam" id="PF25975"/>
    </source>
</evidence>
<keyword evidence="5" id="KW-0732">Signal</keyword>
<feature type="signal peptide" evidence="5">
    <location>
        <begin position="1"/>
        <end position="23"/>
    </location>
</feature>
<dbReference type="PANTHER" id="PTHR30097:SF4">
    <property type="entry name" value="SLR6042 PROTEIN"/>
    <property type="match status" value="1"/>
</dbReference>
<dbReference type="Gene3D" id="2.40.50.100">
    <property type="match status" value="1"/>
</dbReference>
<dbReference type="RefSeq" id="WP_272089144.1">
    <property type="nucleotide sequence ID" value="NZ_JAQNDL010000003.1"/>
</dbReference>
<dbReference type="Pfam" id="PF25975">
    <property type="entry name" value="CzcB_C"/>
    <property type="match status" value="1"/>
</dbReference>
<feature type="domain" description="CzcB-like C-terminal circularly permuted SH3-like" evidence="8">
    <location>
        <begin position="331"/>
        <end position="392"/>
    </location>
</feature>
<dbReference type="Pfam" id="PF25954">
    <property type="entry name" value="Beta-barrel_RND_2"/>
    <property type="match status" value="1"/>
</dbReference>
<comment type="similarity">
    <text evidence="1">Belongs to the membrane fusion protein (MFP) (TC 8.A.1) family.</text>
</comment>
<gene>
    <name evidence="9" type="ORF">POL25_27270</name>
</gene>
<dbReference type="InterPro" id="IPR058792">
    <property type="entry name" value="Beta-barrel_RND_2"/>
</dbReference>
<dbReference type="InterPro" id="IPR058649">
    <property type="entry name" value="CzcB_C"/>
</dbReference>
<accession>A0ABT5E5G0</accession>
<keyword evidence="3" id="KW-0175">Coiled coil</keyword>
<evidence type="ECO:0000313" key="10">
    <source>
        <dbReference type="Proteomes" id="UP001221686"/>
    </source>
</evidence>
<evidence type="ECO:0000259" key="6">
    <source>
        <dbReference type="Pfam" id="PF25919"/>
    </source>
</evidence>
<dbReference type="SUPFAM" id="SSF111369">
    <property type="entry name" value="HlyD-like secretion proteins"/>
    <property type="match status" value="1"/>
</dbReference>
<dbReference type="Pfam" id="PF25919">
    <property type="entry name" value="BSH_CusB"/>
    <property type="match status" value="1"/>
</dbReference>
<evidence type="ECO:0000313" key="9">
    <source>
        <dbReference type="EMBL" id="MDC0720635.1"/>
    </source>
</evidence>
<dbReference type="NCBIfam" id="TIGR01730">
    <property type="entry name" value="RND_mfp"/>
    <property type="match status" value="1"/>
</dbReference>
<dbReference type="Gene3D" id="2.40.420.20">
    <property type="match status" value="1"/>
</dbReference>